<evidence type="ECO:0000313" key="12">
    <source>
        <dbReference type="Proteomes" id="UP001195422"/>
    </source>
</evidence>
<evidence type="ECO:0000256" key="9">
    <source>
        <dbReference type="RuleBase" id="RU366031"/>
    </source>
</evidence>
<dbReference type="Gene3D" id="3.40.50.10090">
    <property type="match status" value="2"/>
</dbReference>
<evidence type="ECO:0000256" key="7">
    <source>
        <dbReference type="ARBA" id="ARBA00040167"/>
    </source>
</evidence>
<sequence length="279" mass="29092">MAYQALILRDAARAAATVQEFEKLGITSWCARLIDAIWPQDTAALSSMAAALRAGSYDWLVLTSATTVAVLHELLDGRPLPQSLELAVVGAKTAQSARELLGLETDFQPEVQSAAGMAAQWAPPTGARICYPHGDLASGTLGDFLAGLPVQVDEVIAYRTVDAGTPGRPVPGPAAPEHVTRLDPAQIGAKLEELDLVVFSAPSIVRRFVQLAGGRLPERVHTLAIGQPTARALEAAGLPVHGTAQDPGPAGLAQAARGMLGIGQAAQRTAAPRLSKKQD</sequence>
<evidence type="ECO:0000256" key="4">
    <source>
        <dbReference type="ARBA" id="ARBA00023239"/>
    </source>
</evidence>
<dbReference type="EC" id="4.2.1.75" evidence="3 9"/>
<proteinExistence type="inferred from homology"/>
<evidence type="ECO:0000256" key="5">
    <source>
        <dbReference type="ARBA" id="ARBA00023244"/>
    </source>
</evidence>
<dbReference type="InterPro" id="IPR003754">
    <property type="entry name" value="4pyrrol_synth_uPrphyn_synth"/>
</dbReference>
<protein>
    <recommendedName>
        <fullName evidence="7 9">Uroporphyrinogen-III synthase</fullName>
        <ecNumber evidence="3 9">4.2.1.75</ecNumber>
    </recommendedName>
</protein>
<evidence type="ECO:0000256" key="1">
    <source>
        <dbReference type="ARBA" id="ARBA00004772"/>
    </source>
</evidence>
<evidence type="ECO:0000313" key="11">
    <source>
        <dbReference type="EMBL" id="MBP2400195.1"/>
    </source>
</evidence>
<dbReference type="Proteomes" id="UP001195422">
    <property type="component" value="Unassembled WGS sequence"/>
</dbReference>
<dbReference type="EMBL" id="JAGIOJ010000001">
    <property type="protein sequence ID" value="MBP2400195.1"/>
    <property type="molecule type" value="Genomic_DNA"/>
</dbReference>
<keyword evidence="4 9" id="KW-0456">Lyase</keyword>
<comment type="catalytic activity">
    <reaction evidence="8 9">
        <text>hydroxymethylbilane = uroporphyrinogen III + H2O</text>
        <dbReference type="Rhea" id="RHEA:18965"/>
        <dbReference type="ChEBI" id="CHEBI:15377"/>
        <dbReference type="ChEBI" id="CHEBI:57308"/>
        <dbReference type="ChEBI" id="CHEBI:57845"/>
        <dbReference type="EC" id="4.2.1.75"/>
    </reaction>
</comment>
<evidence type="ECO:0000259" key="10">
    <source>
        <dbReference type="Pfam" id="PF02602"/>
    </source>
</evidence>
<evidence type="ECO:0000256" key="6">
    <source>
        <dbReference type="ARBA" id="ARBA00037589"/>
    </source>
</evidence>
<name>A0ABS4XUL4_GLUPR</name>
<dbReference type="PANTHER" id="PTHR38042">
    <property type="entry name" value="UROPORPHYRINOGEN-III SYNTHASE, CHLOROPLASTIC"/>
    <property type="match status" value="1"/>
</dbReference>
<evidence type="ECO:0000256" key="2">
    <source>
        <dbReference type="ARBA" id="ARBA00008133"/>
    </source>
</evidence>
<keyword evidence="12" id="KW-1185">Reference proteome</keyword>
<keyword evidence="5 9" id="KW-0627">Porphyrin biosynthesis</keyword>
<accession>A0ABS4XUL4</accession>
<evidence type="ECO:0000256" key="8">
    <source>
        <dbReference type="ARBA" id="ARBA00048617"/>
    </source>
</evidence>
<dbReference type="InterPro" id="IPR036108">
    <property type="entry name" value="4pyrrol_syn_uPrphyn_synt_sf"/>
</dbReference>
<comment type="caution">
    <text evidence="11">The sequence shown here is derived from an EMBL/GenBank/DDBJ whole genome shotgun (WGS) entry which is preliminary data.</text>
</comment>
<dbReference type="InterPro" id="IPR039793">
    <property type="entry name" value="UROS/Hem4"/>
</dbReference>
<comment type="pathway">
    <text evidence="1 9">Porphyrin-containing compound metabolism; protoporphyrin-IX biosynthesis; coproporphyrinogen-III from 5-aminolevulinate: step 3/4.</text>
</comment>
<dbReference type="RefSeq" id="WP_188946603.1">
    <property type="nucleotide sequence ID" value="NZ_BMPH01000001.1"/>
</dbReference>
<comment type="similarity">
    <text evidence="2 9">Belongs to the uroporphyrinogen-III synthase family.</text>
</comment>
<dbReference type="PANTHER" id="PTHR38042:SF1">
    <property type="entry name" value="UROPORPHYRINOGEN-III SYNTHASE, CHLOROPLASTIC"/>
    <property type="match status" value="1"/>
</dbReference>
<organism evidence="11 12">
    <name type="scientific">Glutamicibacter protophormiae</name>
    <name type="common">Brevibacterium protophormiae</name>
    <dbReference type="NCBI Taxonomy" id="37930"/>
    <lineage>
        <taxon>Bacteria</taxon>
        <taxon>Bacillati</taxon>
        <taxon>Actinomycetota</taxon>
        <taxon>Actinomycetes</taxon>
        <taxon>Micrococcales</taxon>
        <taxon>Micrococcaceae</taxon>
        <taxon>Glutamicibacter</taxon>
    </lineage>
</organism>
<gene>
    <name evidence="11" type="ORF">JOF39_003276</name>
</gene>
<dbReference type="Pfam" id="PF02602">
    <property type="entry name" value="HEM4"/>
    <property type="match status" value="1"/>
</dbReference>
<feature type="domain" description="Tetrapyrrole biosynthesis uroporphyrinogen III synthase" evidence="10">
    <location>
        <begin position="17"/>
        <end position="253"/>
    </location>
</feature>
<evidence type="ECO:0000256" key="3">
    <source>
        <dbReference type="ARBA" id="ARBA00013109"/>
    </source>
</evidence>
<reference evidence="11 12" key="1">
    <citation type="submission" date="2021-03" db="EMBL/GenBank/DDBJ databases">
        <title>Sequencing the genomes of 1000 actinobacteria strains.</title>
        <authorList>
            <person name="Klenk H.-P."/>
        </authorList>
    </citation>
    <scope>NUCLEOTIDE SEQUENCE [LARGE SCALE GENOMIC DNA]</scope>
    <source>
        <strain evidence="11 12">DSM 20168</strain>
    </source>
</reference>
<dbReference type="SUPFAM" id="SSF69618">
    <property type="entry name" value="HemD-like"/>
    <property type="match status" value="1"/>
</dbReference>
<dbReference type="CDD" id="cd06578">
    <property type="entry name" value="HemD"/>
    <property type="match status" value="1"/>
</dbReference>
<comment type="function">
    <text evidence="6 9">Catalyzes cyclization of the linear tetrapyrrole, hydroxymethylbilane, to the macrocyclic uroporphyrinogen III.</text>
</comment>